<gene>
    <name evidence="2" type="ORF">BGZ97_012577</name>
</gene>
<evidence type="ECO:0000313" key="2">
    <source>
        <dbReference type="EMBL" id="KAG0320914.1"/>
    </source>
</evidence>
<dbReference type="AlphaFoldDB" id="A0A9P6UV30"/>
<dbReference type="EMBL" id="JAAAIN010000084">
    <property type="protein sequence ID" value="KAG0320914.1"/>
    <property type="molecule type" value="Genomic_DNA"/>
</dbReference>
<feature type="region of interest" description="Disordered" evidence="1">
    <location>
        <begin position="50"/>
        <end position="100"/>
    </location>
</feature>
<evidence type="ECO:0000313" key="3">
    <source>
        <dbReference type="Proteomes" id="UP000823405"/>
    </source>
</evidence>
<feature type="compositionally biased region" description="Polar residues" evidence="1">
    <location>
        <begin position="50"/>
        <end position="68"/>
    </location>
</feature>
<accession>A0A9P6UV30</accession>
<sequence length="274" mass="30638">MLPKGVKLQVDTAISNPNPDLNPKPKLKALSFSYSDFKRDLSETLNVPVSIRQQKGENQQSAPTSEPLTTVVEPGLPSPSPLPTLTVQKSSPPPPPGLPATLPPVVVKSCSSGMDNNDGDRWFQKLAFTLWTDTARCQAITNLRWDEMVRKFGHFYVKAIQGHEGEMFELVQDQEDYRSSKNAWCKDRCAMPRVVIEGHPRKKKTKKADGSVVTGEVVQQQKEAVLVVVETKQIKVKNQGFPRSESKLREETLRRALPSLLKPVRKSIDSSHEF</sequence>
<dbReference type="Proteomes" id="UP000823405">
    <property type="component" value="Unassembled WGS sequence"/>
</dbReference>
<comment type="caution">
    <text evidence="2">The sequence shown here is derived from an EMBL/GenBank/DDBJ whole genome shotgun (WGS) entry which is preliminary data.</text>
</comment>
<dbReference type="OrthoDB" id="10493353at2759"/>
<evidence type="ECO:0000256" key="1">
    <source>
        <dbReference type="SAM" id="MobiDB-lite"/>
    </source>
</evidence>
<keyword evidence="3" id="KW-1185">Reference proteome</keyword>
<organism evidence="2 3">
    <name type="scientific">Linnemannia gamsii</name>
    <dbReference type="NCBI Taxonomy" id="64522"/>
    <lineage>
        <taxon>Eukaryota</taxon>
        <taxon>Fungi</taxon>
        <taxon>Fungi incertae sedis</taxon>
        <taxon>Mucoromycota</taxon>
        <taxon>Mortierellomycotina</taxon>
        <taxon>Mortierellomycetes</taxon>
        <taxon>Mortierellales</taxon>
        <taxon>Mortierellaceae</taxon>
        <taxon>Linnemannia</taxon>
    </lineage>
</organism>
<name>A0A9P6UV30_9FUNG</name>
<reference evidence="2" key="1">
    <citation type="journal article" date="2020" name="Fungal Divers.">
        <title>Resolving the Mortierellaceae phylogeny through synthesis of multi-gene phylogenetics and phylogenomics.</title>
        <authorList>
            <person name="Vandepol N."/>
            <person name="Liber J."/>
            <person name="Desiro A."/>
            <person name="Na H."/>
            <person name="Kennedy M."/>
            <person name="Barry K."/>
            <person name="Grigoriev I.V."/>
            <person name="Miller A.N."/>
            <person name="O'Donnell K."/>
            <person name="Stajich J.E."/>
            <person name="Bonito G."/>
        </authorList>
    </citation>
    <scope>NUCLEOTIDE SEQUENCE</scope>
    <source>
        <strain evidence="2">NVP60</strain>
    </source>
</reference>
<protein>
    <submittedName>
        <fullName evidence="2">Uncharacterized protein</fullName>
    </submittedName>
</protein>
<proteinExistence type="predicted"/>
<feature type="compositionally biased region" description="Pro residues" evidence="1">
    <location>
        <begin position="91"/>
        <end position="100"/>
    </location>
</feature>